<evidence type="ECO:0000256" key="1">
    <source>
        <dbReference type="SAM" id="Phobius"/>
    </source>
</evidence>
<feature type="transmembrane region" description="Helical" evidence="1">
    <location>
        <begin position="121"/>
        <end position="143"/>
    </location>
</feature>
<proteinExistence type="predicted"/>
<feature type="transmembrane region" description="Helical" evidence="1">
    <location>
        <begin position="149"/>
        <end position="171"/>
    </location>
</feature>
<keyword evidence="1" id="KW-1133">Transmembrane helix</keyword>
<reference evidence="2" key="1">
    <citation type="journal article" date="2023" name="ISME J.">
        <title>Emergence of putative energy parasites within Clostridia revealed by genome analysis of a novel endosymbiotic clade.</title>
        <authorList>
            <person name="Takahashi K."/>
            <person name="Kuwahara H."/>
            <person name="Horikawa Y."/>
            <person name="Izawa K."/>
            <person name="Kato D."/>
            <person name="Inagaki T."/>
            <person name="Yuki M."/>
            <person name="Ohkuma M."/>
            <person name="Hongoh Y."/>
        </authorList>
    </citation>
    <scope>NUCLEOTIDE SEQUENCE</scope>
    <source>
        <strain evidence="2">CfP3-15</strain>
    </source>
</reference>
<evidence type="ECO:0000313" key="2">
    <source>
        <dbReference type="EMBL" id="BED91729.1"/>
    </source>
</evidence>
<accession>A0AA48HXV6</accession>
<keyword evidence="1" id="KW-0472">Membrane</keyword>
<dbReference type="PANTHER" id="PTHR36434:SF1">
    <property type="entry name" value="MEMBRANE PROTEASE YUGP-RELATED"/>
    <property type="match status" value="1"/>
</dbReference>
<gene>
    <name evidence="2" type="ORF">CfP315_0246</name>
</gene>
<dbReference type="EMBL" id="AP027924">
    <property type="protein sequence ID" value="BED91729.1"/>
    <property type="molecule type" value="Genomic_DNA"/>
</dbReference>
<name>A0AA48HXV6_9FIRM</name>
<dbReference type="AlphaFoldDB" id="A0AA48HXV6"/>
<organism evidence="2">
    <name type="scientific">Candidatus Improbicoccus pseudotrichonymphae</name>
    <dbReference type="NCBI Taxonomy" id="3033792"/>
    <lineage>
        <taxon>Bacteria</taxon>
        <taxon>Bacillati</taxon>
        <taxon>Bacillota</taxon>
        <taxon>Clostridia</taxon>
        <taxon>Candidatus Improbicoccus</taxon>
    </lineage>
</organism>
<dbReference type="SUPFAM" id="SSF55486">
    <property type="entry name" value="Metalloproteases ('zincins'), catalytic domain"/>
    <property type="match status" value="1"/>
</dbReference>
<protein>
    <submittedName>
        <fullName evidence="2">Zinc metallopeptidase</fullName>
    </submittedName>
</protein>
<dbReference type="InterPro" id="IPR007395">
    <property type="entry name" value="Zn_peptidase_2"/>
</dbReference>
<dbReference type="Proteomes" id="UP001337580">
    <property type="component" value="Chromosome"/>
</dbReference>
<sequence>MFYYYDSSYFFYAIITTAIMFYAHLKVKTTFNKYANIKCRKNITGLFSAESVLMQNEVDNVVISQIPGKYNDYYDPKTNKICLSEFVYYDNSITSASVAAHEAGHAVQYSRNYTFGKIRQGFVPIVQICSNLSTPLVFLGLFLPWNFNFIVDLGIILFSTSVIFHLITLPVELDASRRALSALECSGYFDGEELLAAKRVLNAAAFTYVASLSSSFMYLFRLIAISNSRKKND</sequence>
<dbReference type="KEGG" id="ips:CfP315_0246"/>
<feature type="transmembrane region" description="Helical" evidence="1">
    <location>
        <begin position="200"/>
        <end position="220"/>
    </location>
</feature>
<feature type="transmembrane region" description="Helical" evidence="1">
    <location>
        <begin position="6"/>
        <end position="25"/>
    </location>
</feature>
<dbReference type="PANTHER" id="PTHR36434">
    <property type="entry name" value="MEMBRANE PROTEASE YUGP-RELATED"/>
    <property type="match status" value="1"/>
</dbReference>
<dbReference type="Pfam" id="PF04298">
    <property type="entry name" value="Zn_peptidase_2"/>
    <property type="match status" value="1"/>
</dbReference>
<keyword evidence="1" id="KW-0812">Transmembrane</keyword>